<feature type="transmembrane region" description="Helical" evidence="2">
    <location>
        <begin position="90"/>
        <end position="110"/>
    </location>
</feature>
<dbReference type="AlphaFoldDB" id="D6ZBR7"/>
<feature type="transmembrane region" description="Helical" evidence="2">
    <location>
        <begin position="145"/>
        <end position="166"/>
    </location>
</feature>
<evidence type="ECO:0000313" key="3">
    <source>
        <dbReference type="EMBL" id="ADG96894.1"/>
    </source>
</evidence>
<name>D6ZBR7_SEGRD</name>
<evidence type="ECO:0000256" key="2">
    <source>
        <dbReference type="SAM" id="Phobius"/>
    </source>
</evidence>
<feature type="transmembrane region" description="Helical" evidence="2">
    <location>
        <begin position="59"/>
        <end position="78"/>
    </location>
</feature>
<keyword evidence="2" id="KW-0812">Transmembrane</keyword>
<gene>
    <name evidence="3" type="ordered locus">Srot_0407</name>
</gene>
<keyword evidence="4" id="KW-1185">Reference proteome</keyword>
<protein>
    <submittedName>
        <fullName evidence="3">Uncharacterized protein</fullName>
    </submittedName>
</protein>
<feature type="compositionally biased region" description="Polar residues" evidence="1">
    <location>
        <begin position="199"/>
        <end position="208"/>
    </location>
</feature>
<dbReference type="Proteomes" id="UP000002247">
    <property type="component" value="Chromosome"/>
</dbReference>
<dbReference type="STRING" id="640132.Srot_0407"/>
<dbReference type="HOGENOM" id="CLU_1255233_0_0_11"/>
<feature type="region of interest" description="Disordered" evidence="1">
    <location>
        <begin position="177"/>
        <end position="220"/>
    </location>
</feature>
<feature type="transmembrane region" description="Helical" evidence="2">
    <location>
        <begin position="32"/>
        <end position="53"/>
    </location>
</feature>
<keyword evidence="2" id="KW-0472">Membrane</keyword>
<sequence length="220" mass="24130">MPIATLALGQRECKEQSGGQRLAAKYALPMRLFRRASGLLSLPLTAAVAVWAITSGWSAEFFISFFLTAVLPSTVLCITRYRRERELTAGMSWAQAVSLLGLFVFGLTAVENGGESRRGEWPGSHSRWTRLTGWSPDSASASESVARLALGVALLAWLALFVLLILDLRRHLVTGWNTRPDPFPSGPANRRRDLRAKSSAGQRAQIPNRSRRNDEPGARG</sequence>
<organism evidence="3 4">
    <name type="scientific">Segniliparus rotundus (strain ATCC BAA-972 / CDC 1076 / CIP 108378 / DSM 44985 / JCM 13578)</name>
    <dbReference type="NCBI Taxonomy" id="640132"/>
    <lineage>
        <taxon>Bacteria</taxon>
        <taxon>Bacillati</taxon>
        <taxon>Actinomycetota</taxon>
        <taxon>Actinomycetes</taxon>
        <taxon>Mycobacteriales</taxon>
        <taxon>Segniliparaceae</taxon>
        <taxon>Segniliparus</taxon>
    </lineage>
</organism>
<dbReference type="KEGG" id="srt:Srot_0407"/>
<evidence type="ECO:0000256" key="1">
    <source>
        <dbReference type="SAM" id="MobiDB-lite"/>
    </source>
</evidence>
<evidence type="ECO:0000313" key="4">
    <source>
        <dbReference type="Proteomes" id="UP000002247"/>
    </source>
</evidence>
<feature type="compositionally biased region" description="Basic and acidic residues" evidence="1">
    <location>
        <begin position="211"/>
        <end position="220"/>
    </location>
</feature>
<dbReference type="EMBL" id="CP001958">
    <property type="protein sequence ID" value="ADG96894.1"/>
    <property type="molecule type" value="Genomic_DNA"/>
</dbReference>
<accession>D6ZBR7</accession>
<proteinExistence type="predicted"/>
<keyword evidence="2" id="KW-1133">Transmembrane helix</keyword>
<reference evidence="3 4" key="1">
    <citation type="journal article" date="2010" name="Stand. Genomic Sci.">
        <title>Complete genome sequence of Segniliparus rotundus type strain (CDC 1076).</title>
        <authorList>
            <person name="Sikorski J."/>
            <person name="Lapidus A."/>
            <person name="Copeland A."/>
            <person name="Misra M."/>
            <person name="Glavina Del Rio T."/>
            <person name="Nolan M."/>
            <person name="Lucas S."/>
            <person name="Chen F."/>
            <person name="Tice H."/>
            <person name="Cheng J.F."/>
            <person name="Jando M."/>
            <person name="Schneider S."/>
            <person name="Bruce D."/>
            <person name="Goodwin L."/>
            <person name="Pitluck S."/>
            <person name="Liolios K."/>
            <person name="Mikhailova N."/>
            <person name="Pati A."/>
            <person name="Ivanova N."/>
            <person name="Mavromatis K."/>
            <person name="Chen A."/>
            <person name="Palaniappan K."/>
            <person name="Chertkov O."/>
            <person name="Land M."/>
            <person name="Hauser L."/>
            <person name="Chang Y.J."/>
            <person name="Jeffries C.D."/>
            <person name="Brettin T."/>
            <person name="Detter J.C."/>
            <person name="Han C."/>
            <person name="Rohde M."/>
            <person name="Goker M."/>
            <person name="Bristow J."/>
            <person name="Eisen J.A."/>
            <person name="Markowitz V."/>
            <person name="Hugenholtz P."/>
            <person name="Kyrpides N.C."/>
            <person name="Klenk H.P."/>
        </authorList>
    </citation>
    <scope>NUCLEOTIDE SEQUENCE [LARGE SCALE GENOMIC DNA]</scope>
    <source>
        <strain evidence="4">ATCC BAA-972 / CDC 1076 / CIP 108378 / DSM 44985 / JCM 13578</strain>
    </source>
</reference>